<dbReference type="EMBL" id="MCGR01000010">
    <property type="protein sequence ID" value="ORY88400.1"/>
    <property type="molecule type" value="Genomic_DNA"/>
</dbReference>
<reference evidence="2 3" key="1">
    <citation type="submission" date="2016-07" db="EMBL/GenBank/DDBJ databases">
        <title>Pervasive Adenine N6-methylation of Active Genes in Fungi.</title>
        <authorList>
            <consortium name="DOE Joint Genome Institute"/>
            <person name="Mondo S.J."/>
            <person name="Dannebaum R.O."/>
            <person name="Kuo R.C."/>
            <person name="Labutti K."/>
            <person name="Haridas S."/>
            <person name="Kuo A."/>
            <person name="Salamov A."/>
            <person name="Ahrendt S.R."/>
            <person name="Lipzen A."/>
            <person name="Sullivan W."/>
            <person name="Andreopoulos W.B."/>
            <person name="Clum A."/>
            <person name="Lindquist E."/>
            <person name="Daum C."/>
            <person name="Ramamoorthy G.K."/>
            <person name="Gryganskyi A."/>
            <person name="Culley D."/>
            <person name="Magnuson J.K."/>
            <person name="James T.Y."/>
            <person name="O'Malley M.A."/>
            <person name="Stajich J.E."/>
            <person name="Spatafora J.W."/>
            <person name="Visel A."/>
            <person name="Grigoriev I.V."/>
        </authorList>
    </citation>
    <scope>NUCLEOTIDE SEQUENCE [LARGE SCALE GENOMIC DNA]</scope>
    <source>
        <strain evidence="2 3">62-1032</strain>
    </source>
</reference>
<proteinExistence type="predicted"/>
<sequence>FLYTSCFFALRRHTGSSNRWSVFIHYFATSSSSLDCPSRTFHLTIFNHALPTNPLAQIIRLSFPETSSADEQGFLLLLAHLRPRRVHAEPSSHSNTSQPQARPHLLPHPLRRASLPSTLPHRAPRFRFLDHLDELSELRLRRRHAGLFGHT</sequence>
<evidence type="ECO:0000313" key="2">
    <source>
        <dbReference type="EMBL" id="ORY88400.1"/>
    </source>
</evidence>
<dbReference type="Proteomes" id="UP000193467">
    <property type="component" value="Unassembled WGS sequence"/>
</dbReference>
<feature type="compositionally biased region" description="Polar residues" evidence="1">
    <location>
        <begin position="91"/>
        <end position="100"/>
    </location>
</feature>
<organism evidence="2 3">
    <name type="scientific">Leucosporidium creatinivorum</name>
    <dbReference type="NCBI Taxonomy" id="106004"/>
    <lineage>
        <taxon>Eukaryota</taxon>
        <taxon>Fungi</taxon>
        <taxon>Dikarya</taxon>
        <taxon>Basidiomycota</taxon>
        <taxon>Pucciniomycotina</taxon>
        <taxon>Microbotryomycetes</taxon>
        <taxon>Leucosporidiales</taxon>
        <taxon>Leucosporidium</taxon>
    </lineage>
</organism>
<evidence type="ECO:0000313" key="3">
    <source>
        <dbReference type="Proteomes" id="UP000193467"/>
    </source>
</evidence>
<feature type="region of interest" description="Disordered" evidence="1">
    <location>
        <begin position="87"/>
        <end position="116"/>
    </location>
</feature>
<name>A0A1Y2FWK9_9BASI</name>
<accession>A0A1Y2FWK9</accession>
<dbReference type="AlphaFoldDB" id="A0A1Y2FWK9"/>
<keyword evidence="3" id="KW-1185">Reference proteome</keyword>
<gene>
    <name evidence="2" type="ORF">BCR35DRAFT_350932</name>
</gene>
<evidence type="ECO:0000256" key="1">
    <source>
        <dbReference type="SAM" id="MobiDB-lite"/>
    </source>
</evidence>
<dbReference type="InParanoid" id="A0A1Y2FWK9"/>
<comment type="caution">
    <text evidence="2">The sequence shown here is derived from an EMBL/GenBank/DDBJ whole genome shotgun (WGS) entry which is preliminary data.</text>
</comment>
<protein>
    <submittedName>
        <fullName evidence="2">Uncharacterized protein</fullName>
    </submittedName>
</protein>
<feature type="non-terminal residue" evidence="2">
    <location>
        <position position="1"/>
    </location>
</feature>